<keyword evidence="2" id="KW-0472">Membrane</keyword>
<evidence type="ECO:0000313" key="4">
    <source>
        <dbReference type="Proteomes" id="UP000613740"/>
    </source>
</evidence>
<feature type="transmembrane region" description="Helical" evidence="2">
    <location>
        <begin position="32"/>
        <end position="56"/>
    </location>
</feature>
<keyword evidence="4" id="KW-1185">Reference proteome</keyword>
<keyword evidence="2" id="KW-0812">Transmembrane</keyword>
<gene>
    <name evidence="3" type="ORF">HYH02_012560</name>
</gene>
<name>A0A835W2I2_9CHLO</name>
<evidence type="ECO:0000313" key="3">
    <source>
        <dbReference type="EMBL" id="KAG2433631.1"/>
    </source>
</evidence>
<feature type="compositionally biased region" description="Low complexity" evidence="1">
    <location>
        <begin position="151"/>
        <end position="167"/>
    </location>
</feature>
<dbReference type="AlphaFoldDB" id="A0A835W2I2"/>
<accession>A0A835W2I2</accession>
<keyword evidence="2" id="KW-1133">Transmembrane helix</keyword>
<comment type="caution">
    <text evidence="3">The sequence shown here is derived from an EMBL/GenBank/DDBJ whole genome shotgun (WGS) entry which is preliminary data.</text>
</comment>
<protein>
    <submittedName>
        <fullName evidence="3">Uncharacterized protein</fullName>
    </submittedName>
</protein>
<sequence>MILTPCVLALATAARCLVWRPRRPSWVTRLVAALEALAALLAAALETNVLVVVYLLMPLALAQVDAFDGSGDHDVKVYLTSVVAAWVAALGLAAVLAATAWMLLTLYLHEVIYYKAYAPQYAAPEQALLAPDALATGVFGTAAGGPDGRPEPAGAEPDPEAATPNSYPSSSYYYPKQYQYQYSDTAAAAVAMAGKQQAAAGVPFPSLLHAAAPATPPPPAPEGAAYLAAGTGERELPGGGAAAGGEVAVAPRMHTAARPPPQLQPL</sequence>
<dbReference type="Proteomes" id="UP000613740">
    <property type="component" value="Unassembled WGS sequence"/>
</dbReference>
<organism evidence="3 4">
    <name type="scientific">Chlamydomonas schloesseri</name>
    <dbReference type="NCBI Taxonomy" id="2026947"/>
    <lineage>
        <taxon>Eukaryota</taxon>
        <taxon>Viridiplantae</taxon>
        <taxon>Chlorophyta</taxon>
        <taxon>core chlorophytes</taxon>
        <taxon>Chlorophyceae</taxon>
        <taxon>CS clade</taxon>
        <taxon>Chlamydomonadales</taxon>
        <taxon>Chlamydomonadaceae</taxon>
        <taxon>Chlamydomonas</taxon>
    </lineage>
</organism>
<evidence type="ECO:0000256" key="1">
    <source>
        <dbReference type="SAM" id="MobiDB-lite"/>
    </source>
</evidence>
<proteinExistence type="predicted"/>
<dbReference type="EMBL" id="JAEHOD010000061">
    <property type="protein sequence ID" value="KAG2433631.1"/>
    <property type="molecule type" value="Genomic_DNA"/>
</dbReference>
<reference evidence="3" key="1">
    <citation type="journal article" date="2020" name="bioRxiv">
        <title>Comparative genomics of Chlamydomonas.</title>
        <authorList>
            <person name="Craig R.J."/>
            <person name="Hasan A.R."/>
            <person name="Ness R.W."/>
            <person name="Keightley P.D."/>
        </authorList>
    </citation>
    <scope>NUCLEOTIDE SEQUENCE</scope>
    <source>
        <strain evidence="3">CCAP 11/173</strain>
    </source>
</reference>
<evidence type="ECO:0000256" key="2">
    <source>
        <dbReference type="SAM" id="Phobius"/>
    </source>
</evidence>
<feature type="region of interest" description="Disordered" evidence="1">
    <location>
        <begin position="141"/>
        <end position="167"/>
    </location>
</feature>
<feature type="transmembrane region" description="Helical" evidence="2">
    <location>
        <begin position="77"/>
        <end position="104"/>
    </location>
</feature>